<proteinExistence type="predicted"/>
<dbReference type="AlphaFoldDB" id="A0A9Q3FRE0"/>
<dbReference type="Proteomes" id="UP000765509">
    <property type="component" value="Unassembled WGS sequence"/>
</dbReference>
<evidence type="ECO:0000313" key="2">
    <source>
        <dbReference type="Proteomes" id="UP000765509"/>
    </source>
</evidence>
<gene>
    <name evidence="1" type="ORF">O181_081806</name>
</gene>
<accession>A0A9Q3FRE0</accession>
<name>A0A9Q3FRE0_9BASI</name>
<comment type="caution">
    <text evidence="1">The sequence shown here is derived from an EMBL/GenBank/DDBJ whole genome shotgun (WGS) entry which is preliminary data.</text>
</comment>
<reference evidence="1" key="1">
    <citation type="submission" date="2021-03" db="EMBL/GenBank/DDBJ databases">
        <title>Draft genome sequence of rust myrtle Austropuccinia psidii MF-1, a brazilian biotype.</title>
        <authorList>
            <person name="Quecine M.C."/>
            <person name="Pachon D.M.R."/>
            <person name="Bonatelli M.L."/>
            <person name="Correr F.H."/>
            <person name="Franceschini L.M."/>
            <person name="Leite T.F."/>
            <person name="Margarido G.R.A."/>
            <person name="Almeida C.A."/>
            <person name="Ferrarezi J.A."/>
            <person name="Labate C.A."/>
        </authorList>
    </citation>
    <scope>NUCLEOTIDE SEQUENCE</scope>
    <source>
        <strain evidence="1">MF-1</strain>
    </source>
</reference>
<organism evidence="1 2">
    <name type="scientific">Austropuccinia psidii MF-1</name>
    <dbReference type="NCBI Taxonomy" id="1389203"/>
    <lineage>
        <taxon>Eukaryota</taxon>
        <taxon>Fungi</taxon>
        <taxon>Dikarya</taxon>
        <taxon>Basidiomycota</taxon>
        <taxon>Pucciniomycotina</taxon>
        <taxon>Pucciniomycetes</taxon>
        <taxon>Pucciniales</taxon>
        <taxon>Sphaerophragmiaceae</taxon>
        <taxon>Austropuccinia</taxon>
    </lineage>
</organism>
<dbReference type="EMBL" id="AVOT02046797">
    <property type="protein sequence ID" value="MBW0542091.1"/>
    <property type="molecule type" value="Genomic_DNA"/>
</dbReference>
<protein>
    <submittedName>
        <fullName evidence="1">Uncharacterized protein</fullName>
    </submittedName>
</protein>
<keyword evidence="2" id="KW-1185">Reference proteome</keyword>
<evidence type="ECO:0000313" key="1">
    <source>
        <dbReference type="EMBL" id="MBW0542091.1"/>
    </source>
</evidence>
<sequence length="182" mass="20312">MGNSPKLAYQAIWGLLSRLGPFYANTFLSLYGLVFTRNPKISKAPKLTPNTQKSYETSRAPFPIFFKAILKKSFGKHFPSRSKSAINGVINHYAPFFTSNTMVTKSRDHPSISTKPCSTYGSIFSGILIKEQAWCFLKHQSPKSSGIGSVQECSIPLREYLPFISRDIGEKVPNHFSDVNSP</sequence>